<dbReference type="PANTHER" id="PTHR22953:SF120">
    <property type="entry name" value="PURPLE ACID PHOSPHATASE 11-RELATED"/>
    <property type="match status" value="1"/>
</dbReference>
<feature type="domain" description="Purple acid phosphatase C-terminal" evidence="2">
    <location>
        <begin position="65"/>
        <end position="123"/>
    </location>
</feature>
<name>A0AAD2A6Z3_9LAMI</name>
<evidence type="ECO:0000256" key="1">
    <source>
        <dbReference type="ARBA" id="ARBA00022729"/>
    </source>
</evidence>
<dbReference type="GO" id="GO:0003993">
    <property type="term" value="F:acid phosphatase activity"/>
    <property type="evidence" value="ECO:0007669"/>
    <property type="project" value="InterPro"/>
</dbReference>
<dbReference type="InterPro" id="IPR025733">
    <property type="entry name" value="PAPs_C"/>
</dbReference>
<protein>
    <recommendedName>
        <fullName evidence="2">Purple acid phosphatase C-terminal domain-containing protein</fullName>
    </recommendedName>
</protein>
<evidence type="ECO:0000313" key="3">
    <source>
        <dbReference type="EMBL" id="CAI9782702.1"/>
    </source>
</evidence>
<dbReference type="EMBL" id="OU503054">
    <property type="protein sequence ID" value="CAI9782702.1"/>
    <property type="molecule type" value="Genomic_DNA"/>
</dbReference>
<proteinExistence type="predicted"/>
<dbReference type="AlphaFoldDB" id="A0AAD2A6Z3"/>
<sequence length="148" mass="17033">MLILLHTFEGSMVDISHSVRCTECGSQSIEDSQDDIAILLHKERISNIKYNVTNNLNNPVKDASAPVYITIGDGRNIEGIANNFSEPQPSYSAFREVSFGHAILEIKNRNHAFYTWYRNQENEPIAADSTWFYNRYWYPHEEPCSTKN</sequence>
<reference evidence="3" key="1">
    <citation type="submission" date="2023-05" db="EMBL/GenBank/DDBJ databases">
        <authorList>
            <person name="Huff M."/>
        </authorList>
    </citation>
    <scope>NUCLEOTIDE SEQUENCE</scope>
</reference>
<dbReference type="InterPro" id="IPR029052">
    <property type="entry name" value="Metallo-depent_PP-like"/>
</dbReference>
<organism evidence="3 4">
    <name type="scientific">Fraxinus pennsylvanica</name>
    <dbReference type="NCBI Taxonomy" id="56036"/>
    <lineage>
        <taxon>Eukaryota</taxon>
        <taxon>Viridiplantae</taxon>
        <taxon>Streptophyta</taxon>
        <taxon>Embryophyta</taxon>
        <taxon>Tracheophyta</taxon>
        <taxon>Spermatophyta</taxon>
        <taxon>Magnoliopsida</taxon>
        <taxon>eudicotyledons</taxon>
        <taxon>Gunneridae</taxon>
        <taxon>Pentapetalae</taxon>
        <taxon>asterids</taxon>
        <taxon>lamiids</taxon>
        <taxon>Lamiales</taxon>
        <taxon>Oleaceae</taxon>
        <taxon>Oleeae</taxon>
        <taxon>Fraxinus</taxon>
    </lineage>
</organism>
<dbReference type="Pfam" id="PF14008">
    <property type="entry name" value="Metallophos_C"/>
    <property type="match status" value="1"/>
</dbReference>
<dbReference type="Gene3D" id="3.60.21.10">
    <property type="match status" value="1"/>
</dbReference>
<evidence type="ECO:0000313" key="4">
    <source>
        <dbReference type="Proteomes" id="UP000834106"/>
    </source>
</evidence>
<dbReference type="Proteomes" id="UP000834106">
    <property type="component" value="Chromosome 19"/>
</dbReference>
<gene>
    <name evidence="3" type="ORF">FPE_LOCUS30132</name>
</gene>
<keyword evidence="1" id="KW-0732">Signal</keyword>
<dbReference type="SUPFAM" id="SSF56300">
    <property type="entry name" value="Metallo-dependent phosphatases"/>
    <property type="match status" value="1"/>
</dbReference>
<dbReference type="InterPro" id="IPR039331">
    <property type="entry name" value="PAPs-like"/>
</dbReference>
<keyword evidence="4" id="KW-1185">Reference proteome</keyword>
<dbReference type="PANTHER" id="PTHR22953">
    <property type="entry name" value="ACID PHOSPHATASE RELATED"/>
    <property type="match status" value="1"/>
</dbReference>
<evidence type="ECO:0000259" key="2">
    <source>
        <dbReference type="Pfam" id="PF14008"/>
    </source>
</evidence>
<accession>A0AAD2A6Z3</accession>